<dbReference type="SUPFAM" id="SSF52821">
    <property type="entry name" value="Rhodanese/Cell cycle control phosphatase"/>
    <property type="match status" value="1"/>
</dbReference>
<evidence type="ECO:0000313" key="2">
    <source>
        <dbReference type="EMBL" id="QAR34415.1"/>
    </source>
</evidence>
<keyword evidence="3" id="KW-1185">Reference proteome</keyword>
<proteinExistence type="predicted"/>
<dbReference type="Gene3D" id="3.40.250.10">
    <property type="entry name" value="Rhodanese-like domain"/>
    <property type="match status" value="1"/>
</dbReference>
<dbReference type="InterPro" id="IPR001763">
    <property type="entry name" value="Rhodanese-like_dom"/>
</dbReference>
<gene>
    <name evidence="2" type="ORF">EP073_13705</name>
</gene>
<sequence>MDAVENGSPVIFAQTTTAAGRNIETEHSFFLGAGSVHVNGKFNDADTIKATIIANINASYAADSNPATVTTWDDVLALFEGKTIYVHCGAGFSASALYTAFTDVLGVPVVLYDGSNNQWNAFKADGPLQGLIPAYDTSLYSFSATGGQAALIGAAGVFVDWNYTGTGNEIYEEDYEYHNTVPAGEGSDGIGDSIGSGC</sequence>
<dbReference type="EMBL" id="CP035108">
    <property type="protein sequence ID" value="QAR34415.1"/>
    <property type="molecule type" value="Genomic_DNA"/>
</dbReference>
<protein>
    <recommendedName>
        <fullName evidence="1">Rhodanese domain-containing protein</fullName>
    </recommendedName>
</protein>
<name>A0A3R5UWH3_9BACT</name>
<organism evidence="2 3">
    <name type="scientific">Geovibrio thiophilus</name>
    <dbReference type="NCBI Taxonomy" id="139438"/>
    <lineage>
        <taxon>Bacteria</taxon>
        <taxon>Pseudomonadati</taxon>
        <taxon>Deferribacterota</taxon>
        <taxon>Deferribacteres</taxon>
        <taxon>Deferribacterales</taxon>
        <taxon>Geovibrionaceae</taxon>
        <taxon>Geovibrio</taxon>
    </lineage>
</organism>
<dbReference type="AlphaFoldDB" id="A0A3R5UWH3"/>
<dbReference type="InterPro" id="IPR036873">
    <property type="entry name" value="Rhodanese-like_dom_sf"/>
</dbReference>
<evidence type="ECO:0000259" key="1">
    <source>
        <dbReference type="PROSITE" id="PS50206"/>
    </source>
</evidence>
<accession>A0A3R5UWH3</accession>
<dbReference type="PROSITE" id="PS50206">
    <property type="entry name" value="RHODANESE_3"/>
    <property type="match status" value="1"/>
</dbReference>
<evidence type="ECO:0000313" key="3">
    <source>
        <dbReference type="Proteomes" id="UP000287502"/>
    </source>
</evidence>
<feature type="domain" description="Rhodanese" evidence="1">
    <location>
        <begin position="76"/>
        <end position="121"/>
    </location>
</feature>
<dbReference type="KEGG" id="gtl:EP073_13705"/>
<dbReference type="Proteomes" id="UP000287502">
    <property type="component" value="Chromosome"/>
</dbReference>
<reference evidence="2 3" key="1">
    <citation type="submission" date="2019-01" db="EMBL/GenBank/DDBJ databases">
        <title>Geovibrio thiophilus DSM 11263, complete genome.</title>
        <authorList>
            <person name="Spring S."/>
            <person name="Bunk B."/>
            <person name="Sproer C."/>
        </authorList>
    </citation>
    <scope>NUCLEOTIDE SEQUENCE [LARGE SCALE GENOMIC DNA]</scope>
    <source>
        <strain evidence="2 3">DSM 11263</strain>
    </source>
</reference>
<dbReference type="OrthoDB" id="9814272at2"/>